<dbReference type="InterPro" id="IPR008928">
    <property type="entry name" value="6-hairpin_glycosidase_sf"/>
</dbReference>
<dbReference type="Gene3D" id="2.60.120.260">
    <property type="entry name" value="Galactose-binding domain-like"/>
    <property type="match status" value="2"/>
</dbReference>
<evidence type="ECO:0000256" key="2">
    <source>
        <dbReference type="ARBA" id="ARBA00012652"/>
    </source>
</evidence>
<feature type="domain" description="Alpha-L-rhamnosidase C-terminal" evidence="8">
    <location>
        <begin position="1094"/>
        <end position="1166"/>
    </location>
</feature>
<comment type="caution">
    <text evidence="9">The sequence shown here is derived from an EMBL/GenBank/DDBJ whole genome shotgun (WGS) entry which is preliminary data.</text>
</comment>
<dbReference type="Pfam" id="PF05592">
    <property type="entry name" value="Bac_rhamnosid"/>
    <property type="match status" value="1"/>
</dbReference>
<dbReference type="PANTHER" id="PTHR33307:SF6">
    <property type="entry name" value="ALPHA-RHAMNOSIDASE (EUROFUNG)-RELATED"/>
    <property type="match status" value="1"/>
</dbReference>
<dbReference type="Pfam" id="PF17390">
    <property type="entry name" value="Bac_rhamnosid_C"/>
    <property type="match status" value="1"/>
</dbReference>
<feature type="chain" id="PRO_5046033288" description="alpha-L-rhamnosidase" evidence="4">
    <location>
        <begin position="37"/>
        <end position="1203"/>
    </location>
</feature>
<name>A0ABS7YG18_9VIBR</name>
<reference evidence="10" key="1">
    <citation type="submission" date="2023-07" db="EMBL/GenBank/DDBJ databases">
        <title>Molecular identification of indigenous halophilic bacteria isolated from red sea cost, biodegradation of synthetic dyes and assessment of degraded metabolite toxicity.</title>
        <authorList>
            <person name="Chaieb K."/>
            <person name="Altayb H.N."/>
        </authorList>
    </citation>
    <scope>NUCLEOTIDE SEQUENCE [LARGE SCALE GENOMIC DNA]</scope>
    <source>
        <strain evidence="10">K20</strain>
    </source>
</reference>
<gene>
    <name evidence="9" type="ORF">LDJ79_00715</name>
</gene>
<evidence type="ECO:0000259" key="8">
    <source>
        <dbReference type="Pfam" id="PF17390"/>
    </source>
</evidence>
<feature type="domain" description="Bacterial alpha-L-rhamnosidase N-terminal" evidence="6">
    <location>
        <begin position="414"/>
        <end position="574"/>
    </location>
</feature>
<evidence type="ECO:0000313" key="10">
    <source>
        <dbReference type="Proteomes" id="UP001199044"/>
    </source>
</evidence>
<feature type="signal peptide" evidence="4">
    <location>
        <begin position="1"/>
        <end position="36"/>
    </location>
</feature>
<comment type="catalytic activity">
    <reaction evidence="1">
        <text>Hydrolysis of terminal non-reducing alpha-L-rhamnose residues in alpha-L-rhamnosides.</text>
        <dbReference type="EC" id="3.2.1.40"/>
    </reaction>
</comment>
<dbReference type="InterPro" id="IPR012341">
    <property type="entry name" value="6hp_glycosidase-like_sf"/>
</dbReference>
<evidence type="ECO:0000259" key="5">
    <source>
        <dbReference type="Pfam" id="PF05592"/>
    </source>
</evidence>
<evidence type="ECO:0000259" key="7">
    <source>
        <dbReference type="Pfam" id="PF17389"/>
    </source>
</evidence>
<dbReference type="InterPro" id="IPR013783">
    <property type="entry name" value="Ig-like_fold"/>
</dbReference>
<dbReference type="InterPro" id="IPR013737">
    <property type="entry name" value="Bac_rhamnosid_N"/>
</dbReference>
<dbReference type="Pfam" id="PF08531">
    <property type="entry name" value="Bac_rhamnosid_N"/>
    <property type="match status" value="1"/>
</dbReference>
<keyword evidence="10" id="KW-1185">Reference proteome</keyword>
<dbReference type="InterPro" id="IPR035396">
    <property type="entry name" value="Bac_rhamnosid6H"/>
</dbReference>
<dbReference type="PANTHER" id="PTHR33307">
    <property type="entry name" value="ALPHA-RHAMNOSIDASE (EUROFUNG)"/>
    <property type="match status" value="1"/>
</dbReference>
<feature type="domain" description="Alpha-L-rhamnosidase six-hairpin glycosidase" evidence="7">
    <location>
        <begin position="741"/>
        <end position="1092"/>
    </location>
</feature>
<dbReference type="EMBL" id="JAIWIU010000004">
    <property type="protein sequence ID" value="MCA2014611.1"/>
    <property type="molecule type" value="Genomic_DNA"/>
</dbReference>
<feature type="domain" description="Alpha-L-rhamnosidase concanavalin-like" evidence="5">
    <location>
        <begin position="627"/>
        <end position="733"/>
    </location>
</feature>
<keyword evidence="4" id="KW-0732">Signal</keyword>
<dbReference type="Gene3D" id="2.60.40.10">
    <property type="entry name" value="Immunoglobulins"/>
    <property type="match status" value="1"/>
</dbReference>
<evidence type="ECO:0000313" key="9">
    <source>
        <dbReference type="EMBL" id="MCA2014611.1"/>
    </source>
</evidence>
<dbReference type="InterPro" id="IPR008902">
    <property type="entry name" value="Rhamnosid_concanavalin"/>
</dbReference>
<evidence type="ECO:0000256" key="4">
    <source>
        <dbReference type="SAM" id="SignalP"/>
    </source>
</evidence>
<accession>A0ABS7YG18</accession>
<dbReference type="InterPro" id="IPR035398">
    <property type="entry name" value="Bac_rhamnosid_C"/>
</dbReference>
<sequence>MKLNLMVSHFPWRKCTHPVRNLALTVLAAISVPAYAVNQLSHLTVDYLSNPVGLDSTHPRFGWQMTSDQFNVKQQAYRIQVFDEQQQPVWDSGKVTSDDSLGIVYGAQSLKPSHTYRWQLDVWDNNGNHLTNGAQFQTSLLSHKRDAWGDAKWIGLAPNKLPLFSDYLPIFRLSTDVALDKESRATKVGVVFGANDPRLMDSNKNLNHLNNSENAAYVKVELDTSGLDHGKMSQINVYRVGYTKADSADKPLYQFDVPQTVINQKNRYQSHTINISSVYGMVDIHLDGDRYQIPKPPLASPFLVPGVNINPMGVGSDYIAFPMLSDVGFALDAGQKAHVHSLMISHYREPANAIVKAEFNQDYRGGFRHWANSTGAQFSANGLTLTAAKGALILTHNPSQHSMPMLRTEFALDKPVEKAQLYITARGIYDAYLNGKRLSESYFQPGFTEYDKSQPYQMVDVTSKLAFGENALAVQLAEGWWSGAVGFVGEAWNYFGDRQSLLAKLVITYKDGTVETINSDPQHWKGFAEGPLVYASLFQGQVVDQSKAQPGWTKPGFDDSAWQKVSEIKAHGTTFPSNKQVYSNKIAETLIHSPWPELAPWEQTQYVSLLGSDVNVHQTLQAQSVEEIHPGVFVYDMGQNTAAVPKITINNAVAGQQVTLRYGEMTYPSGHSAPENAGMLMLENIRGANATDTFTLKQGKQVLSPRFTYHGYRYLEITGIDKALPLDQVESLALSSVPHLASSLTTSSAKVNQLWRNISWSMKSNFLSIPTDTPARNERMGWNGDIQVFSPAAVYFANMPQFFRKHELNMRDTQDNQGRFSAVSPMSAFGGMLWGSAGLIVPWEAYLQYGDVDALRQHYPAMKRYMDYLASTTPEKAGFLGDWLSPEGAVAGPSTVNDMIWRAYYGYDLNIMAKITKVLGKHQESQDYQSQYQQVKTLFNQRYLDPKTFQSEDNTTGEKINTQASYAIPLGIGLIEKGSKGAFAQNLVAHLEGEVKDDQGVKRPPYSLMTGFIGTRWILNALSENGHQDVAYKMLLNQHYPSWLYSVDQGATTIWERLNSYTKENGFSGNNSMNSFNHYSFGSVAAWMYRHMLGIQSDEKTPGYQHFVLAPQPDPNMGITYAKGEYQSMYGTIRSHWQVKDGQFDYRFTIPANTSATVVLPAATLSSARLNGKPLATQSSQFAHQTVRFELGSGEYRYQARYR</sequence>
<dbReference type="Gene3D" id="1.50.10.10">
    <property type="match status" value="1"/>
</dbReference>
<evidence type="ECO:0000256" key="1">
    <source>
        <dbReference type="ARBA" id="ARBA00001445"/>
    </source>
</evidence>
<dbReference type="SUPFAM" id="SSF48208">
    <property type="entry name" value="Six-hairpin glycosidases"/>
    <property type="match status" value="1"/>
</dbReference>
<organism evidence="9 10">
    <name type="scientific">Vibrio tritonius</name>
    <dbReference type="NCBI Taxonomy" id="1435069"/>
    <lineage>
        <taxon>Bacteria</taxon>
        <taxon>Pseudomonadati</taxon>
        <taxon>Pseudomonadota</taxon>
        <taxon>Gammaproteobacteria</taxon>
        <taxon>Vibrionales</taxon>
        <taxon>Vibrionaceae</taxon>
        <taxon>Vibrio</taxon>
    </lineage>
</organism>
<dbReference type="RefSeq" id="WP_225249234.1">
    <property type="nucleotide sequence ID" value="NZ_JAIWIU010000004.1"/>
</dbReference>
<dbReference type="Pfam" id="PF17389">
    <property type="entry name" value="Bac_rhamnosid6H"/>
    <property type="match status" value="1"/>
</dbReference>
<protein>
    <recommendedName>
        <fullName evidence="2">alpha-L-rhamnosidase</fullName>
        <ecNumber evidence="2">3.2.1.40</ecNumber>
    </recommendedName>
</protein>
<dbReference type="EC" id="3.2.1.40" evidence="2"/>
<dbReference type="Pfam" id="PF25788">
    <property type="entry name" value="Ig_Rha78A_N"/>
    <property type="match status" value="1"/>
</dbReference>
<dbReference type="PIRSF" id="PIRSF010631">
    <property type="entry name" value="A-rhamnsds"/>
    <property type="match status" value="1"/>
</dbReference>
<keyword evidence="3 9" id="KW-0378">Hydrolase</keyword>
<dbReference type="Gene3D" id="2.60.420.10">
    <property type="entry name" value="Maltose phosphorylase, domain 3"/>
    <property type="match status" value="1"/>
</dbReference>
<dbReference type="Proteomes" id="UP001199044">
    <property type="component" value="Unassembled WGS sequence"/>
</dbReference>
<dbReference type="InterPro" id="IPR016007">
    <property type="entry name" value="Alpha_rhamnosid"/>
</dbReference>
<proteinExistence type="predicted"/>
<evidence type="ECO:0000256" key="3">
    <source>
        <dbReference type="ARBA" id="ARBA00022801"/>
    </source>
</evidence>
<dbReference type="GO" id="GO:0016787">
    <property type="term" value="F:hydrolase activity"/>
    <property type="evidence" value="ECO:0007669"/>
    <property type="project" value="UniProtKB-KW"/>
</dbReference>
<evidence type="ECO:0000259" key="6">
    <source>
        <dbReference type="Pfam" id="PF08531"/>
    </source>
</evidence>